<dbReference type="HOGENOM" id="CLU_001928_0_0_1"/>
<accession>E9HP66</accession>
<evidence type="ECO:0000256" key="3">
    <source>
        <dbReference type="ARBA" id="ARBA00019619"/>
    </source>
</evidence>
<evidence type="ECO:0000259" key="13">
    <source>
        <dbReference type="Pfam" id="PF22981"/>
    </source>
</evidence>
<dbReference type="eggNOG" id="KOG1875">
    <property type="taxonomic scope" value="Eukaryota"/>
</dbReference>
<evidence type="ECO:0000256" key="1">
    <source>
        <dbReference type="ARBA" id="ARBA00004123"/>
    </source>
</evidence>
<evidence type="ECO:0000259" key="18">
    <source>
        <dbReference type="Pfam" id="PF25069"/>
    </source>
</evidence>
<name>E9HP66_DAPPU</name>
<keyword evidence="7 10" id="KW-0804">Transcription</keyword>
<reference evidence="19 20" key="1">
    <citation type="journal article" date="2011" name="Science">
        <title>The ecoresponsive genome of Daphnia pulex.</title>
        <authorList>
            <person name="Colbourne J.K."/>
            <person name="Pfrender M.E."/>
            <person name="Gilbert D."/>
            <person name="Thomas W.K."/>
            <person name="Tucker A."/>
            <person name="Oakley T.H."/>
            <person name="Tokishita S."/>
            <person name="Aerts A."/>
            <person name="Arnold G.J."/>
            <person name="Basu M.K."/>
            <person name="Bauer D.J."/>
            <person name="Caceres C.E."/>
            <person name="Carmel L."/>
            <person name="Casola C."/>
            <person name="Choi J.H."/>
            <person name="Detter J.C."/>
            <person name="Dong Q."/>
            <person name="Dusheyko S."/>
            <person name="Eads B.D."/>
            <person name="Frohlich T."/>
            <person name="Geiler-Samerotte K.A."/>
            <person name="Gerlach D."/>
            <person name="Hatcher P."/>
            <person name="Jogdeo S."/>
            <person name="Krijgsveld J."/>
            <person name="Kriventseva E.V."/>
            <person name="Kultz D."/>
            <person name="Laforsch C."/>
            <person name="Lindquist E."/>
            <person name="Lopez J."/>
            <person name="Manak J.R."/>
            <person name="Muller J."/>
            <person name="Pangilinan J."/>
            <person name="Patwardhan R.P."/>
            <person name="Pitluck S."/>
            <person name="Pritham E.J."/>
            <person name="Rechtsteiner A."/>
            <person name="Rho M."/>
            <person name="Rogozin I.B."/>
            <person name="Sakarya O."/>
            <person name="Salamov A."/>
            <person name="Schaack S."/>
            <person name="Shapiro H."/>
            <person name="Shiga Y."/>
            <person name="Skalitzky C."/>
            <person name="Smith Z."/>
            <person name="Souvorov A."/>
            <person name="Sung W."/>
            <person name="Tang Z."/>
            <person name="Tsuchiya D."/>
            <person name="Tu H."/>
            <person name="Vos H."/>
            <person name="Wang M."/>
            <person name="Wolf Y.I."/>
            <person name="Yamagata H."/>
            <person name="Yamada T."/>
            <person name="Ye Y."/>
            <person name="Shaw J.R."/>
            <person name="Andrews J."/>
            <person name="Crease T.J."/>
            <person name="Tang H."/>
            <person name="Lucas S.M."/>
            <person name="Robertson H.M."/>
            <person name="Bork P."/>
            <person name="Koonin E.V."/>
            <person name="Zdobnov E.M."/>
            <person name="Grigoriev I.V."/>
            <person name="Lynch M."/>
            <person name="Boore J.L."/>
        </authorList>
    </citation>
    <scope>NUCLEOTIDE SEQUENCE [LARGE SCALE GENOMIC DNA]</scope>
</reference>
<keyword evidence="20" id="KW-1185">Reference proteome</keyword>
<evidence type="ECO:0000259" key="15">
    <source>
        <dbReference type="Pfam" id="PF22984"/>
    </source>
</evidence>
<feature type="domain" description="Mediator of RNA polymerase II transcription subunit 14 RM3" evidence="16">
    <location>
        <begin position="371"/>
        <end position="482"/>
    </location>
</feature>
<dbReference type="OrthoDB" id="205099at2759"/>
<feature type="compositionally biased region" description="Pro residues" evidence="11">
    <location>
        <begin position="1097"/>
        <end position="1110"/>
    </location>
</feature>
<proteinExistence type="inferred from homology"/>
<dbReference type="Pfam" id="PF08638">
    <property type="entry name" value="Med14"/>
    <property type="match status" value="1"/>
</dbReference>
<dbReference type="InterPro" id="IPR055114">
    <property type="entry name" value="Med14_RM6"/>
</dbReference>
<dbReference type="GO" id="GO:0003712">
    <property type="term" value="F:transcription coregulator activity"/>
    <property type="evidence" value="ECO:0000318"/>
    <property type="project" value="GO_Central"/>
</dbReference>
<dbReference type="Pfam" id="PF22983">
    <property type="entry name" value="RM8_Med14"/>
    <property type="match status" value="1"/>
</dbReference>
<dbReference type="KEGG" id="dpx:DAPPUDRAFT_204027"/>
<evidence type="ECO:0000259" key="14">
    <source>
        <dbReference type="Pfam" id="PF22983"/>
    </source>
</evidence>
<dbReference type="InterPro" id="IPR055122">
    <property type="entry name" value="Med14_N"/>
</dbReference>
<protein>
    <recommendedName>
        <fullName evidence="3 10">Mediator of RNA polymerase II transcription subunit 14</fullName>
    </recommendedName>
    <alternativeName>
        <fullName evidence="9 10">Mediator complex subunit 14</fullName>
    </alternativeName>
</protein>
<feature type="domain" description="Mediator of RNA polymerase II transcription subunit 14 RM6" evidence="15">
    <location>
        <begin position="764"/>
        <end position="827"/>
    </location>
</feature>
<evidence type="ECO:0000259" key="16">
    <source>
        <dbReference type="Pfam" id="PF25065"/>
    </source>
</evidence>
<dbReference type="InterPro" id="IPR056878">
    <property type="entry name" value="RM5_Med14"/>
</dbReference>
<dbReference type="PANTHER" id="PTHR12809">
    <property type="entry name" value="MEDIATOR COMPLEX SUBUNIT"/>
    <property type="match status" value="1"/>
</dbReference>
<dbReference type="InterPro" id="IPR056877">
    <property type="entry name" value="Med14_C"/>
</dbReference>
<feature type="compositionally biased region" description="Low complexity" evidence="11">
    <location>
        <begin position="969"/>
        <end position="985"/>
    </location>
</feature>
<evidence type="ECO:0000313" key="19">
    <source>
        <dbReference type="EMBL" id="EFX66473.1"/>
    </source>
</evidence>
<evidence type="ECO:0000256" key="11">
    <source>
        <dbReference type="SAM" id="MobiDB-lite"/>
    </source>
</evidence>
<dbReference type="PhylomeDB" id="E9HP66"/>
<feature type="compositionally biased region" description="Polar residues" evidence="11">
    <location>
        <begin position="994"/>
        <end position="1006"/>
    </location>
</feature>
<evidence type="ECO:0000313" key="20">
    <source>
        <dbReference type="Proteomes" id="UP000000305"/>
    </source>
</evidence>
<evidence type="ECO:0000256" key="6">
    <source>
        <dbReference type="ARBA" id="ARBA00023159"/>
    </source>
</evidence>
<dbReference type="GO" id="GO:0006357">
    <property type="term" value="P:regulation of transcription by RNA polymerase II"/>
    <property type="evidence" value="ECO:0000318"/>
    <property type="project" value="GO_Central"/>
</dbReference>
<comment type="subunit">
    <text evidence="10">Component of the Mediator complex.</text>
</comment>
<dbReference type="Pfam" id="PF22981">
    <property type="entry name" value="RM2_Med14"/>
    <property type="match status" value="1"/>
</dbReference>
<feature type="domain" description="Mediator of RNA polymerase II transcription subunit 14 RM2" evidence="13">
    <location>
        <begin position="284"/>
        <end position="368"/>
    </location>
</feature>
<dbReference type="Pfam" id="PF25069">
    <property type="entry name" value="Med14_C"/>
    <property type="match status" value="1"/>
</dbReference>
<feature type="domain" description="Mediator of RNA polymerase II transcription subunit 14 C-terminal" evidence="18">
    <location>
        <begin position="1285"/>
        <end position="1438"/>
    </location>
</feature>
<keyword evidence="4" id="KW-0677">Repeat</keyword>
<evidence type="ECO:0000256" key="8">
    <source>
        <dbReference type="ARBA" id="ARBA00023242"/>
    </source>
</evidence>
<dbReference type="InParanoid" id="E9HP66"/>
<dbReference type="GO" id="GO:0070847">
    <property type="term" value="C:core mediator complex"/>
    <property type="evidence" value="ECO:0000318"/>
    <property type="project" value="GO_Central"/>
</dbReference>
<evidence type="ECO:0000256" key="4">
    <source>
        <dbReference type="ARBA" id="ARBA00022737"/>
    </source>
</evidence>
<gene>
    <name evidence="19" type="ORF">DAPPUDRAFT_204027</name>
</gene>
<evidence type="ECO:0000256" key="5">
    <source>
        <dbReference type="ARBA" id="ARBA00023015"/>
    </source>
</evidence>
<dbReference type="Pfam" id="PF25067">
    <property type="entry name" value="RM5_Med14"/>
    <property type="match status" value="1"/>
</dbReference>
<dbReference type="EMBL" id="GL732703">
    <property type="protein sequence ID" value="EFX66473.1"/>
    <property type="molecule type" value="Genomic_DNA"/>
</dbReference>
<dbReference type="PANTHER" id="PTHR12809:SF2">
    <property type="entry name" value="MEDIATOR OF RNA POLYMERASE II TRANSCRIPTION SUBUNIT 14"/>
    <property type="match status" value="1"/>
</dbReference>
<keyword evidence="8 10" id="KW-0539">Nucleus</keyword>
<evidence type="ECO:0000256" key="10">
    <source>
        <dbReference type="RuleBase" id="RU365082"/>
    </source>
</evidence>
<dbReference type="InterPro" id="IPR055113">
    <property type="entry name" value="Med14_RM2"/>
</dbReference>
<feature type="domain" description="Mediator of RNA polymerase II transcription subunit 14 RM8" evidence="14">
    <location>
        <begin position="1194"/>
        <end position="1269"/>
    </location>
</feature>
<feature type="domain" description="Mediator complex subunit MED14 N-terminal" evidence="12">
    <location>
        <begin position="17"/>
        <end position="205"/>
    </location>
</feature>
<comment type="similarity">
    <text evidence="2 10">Belongs to the Mediator complex subunit 14 family.</text>
</comment>
<comment type="function">
    <text evidence="10">Component of the Mediator complex, a coactivator involved in the regulated transcription of nearly all RNA polymerase II-dependent genes. Mediator functions as a bridge to convey information from gene-specific regulatory proteins to the basal RNA polymerase II transcription machinery. Mediator is recruited to promoters by direct interactions with regulatory proteins and serves as a scaffold for the assembly of a functional preinitiation complex with RNA polymerase II and the general transcription factors.</text>
</comment>
<dbReference type="Proteomes" id="UP000000305">
    <property type="component" value="Unassembled WGS sequence"/>
</dbReference>
<dbReference type="InterPro" id="IPR055107">
    <property type="entry name" value="Med14_RM8"/>
</dbReference>
<feature type="region of interest" description="Disordered" evidence="11">
    <location>
        <begin position="940"/>
        <end position="1131"/>
    </location>
</feature>
<comment type="subcellular location">
    <subcellularLocation>
        <location evidence="1 10">Nucleus</location>
    </subcellularLocation>
</comment>
<evidence type="ECO:0000259" key="17">
    <source>
        <dbReference type="Pfam" id="PF25067"/>
    </source>
</evidence>
<dbReference type="InterPro" id="IPR056879">
    <property type="entry name" value="RM3_Med14"/>
</dbReference>
<dbReference type="STRING" id="6669.E9HP66"/>
<sequence>MVPAGQGGGGGGPGGSISLTVLIDFIIQRTYHELSVLAELLPRKTDMERKIEIYQFASRTRQLFVRLLALVKWAASVSKVDKSANIMAFLDKQSMIFIETADALSRMARETLVHARLPNFHLPAAVEVLTLGTYSRLPLVIRDKIIPPDPITAVEKKNTLSRLSQVIEYRLATTTLPTQMRKNRIENGRVKFTVDHEFEATLTLMGDGPNVPWSLLDINILVEDKETGDGKSLVHQFQVQFIHELLQSRLRDCDNPLLELYTVLHTFSQSLQLEVLHSQTKRLCQERLGELIRVEEYVTGRSLTISYWKDLASRELKSDLGYRVTAQVCTSHSGGSEVIGKPLQILHNPPLSTKDSEMAEQSIRSDHLSLEKLLTHTIYMRTRTRLSELKVELQPKLGHQQTDCVVQGSPPVLHLPILSPCLRSEQLLITVDTRTGSLQAHIPQDDPPAPLMNELQNTLNGDKSRFEAAIGELRFWITQRRCQKTLQHLPVSVYDKLPIMFAADSPMTRLSKHKFFLRLHKHPNSWIVVEFKEKAKDIDYVCHLVIVKPVPIEEMNELDMFLLTHGPCTAIETQEVAVTNKRKREGGALEVARDSTPGPCKRSKHPAYLLPDLSHVVALCDERIPFASLASQLTKRDILHQGLTVEALGAGLSLKLVSLPPVEGVSREAFNDLNRRMLTATIRMQVKGSRAWMLEFLFHGSPLVSVSPTEQGSRFPVYLSYDVTTAEDAGRTVDAILQDWAHIANLYASVLSLASVMQTREERQHFSVKSYNFKKLVLGYGPARMATAAVTWKSHERRFHLGLGCSGQLGSNPHSPLREQLEFFLNKERSCGYLARVLHETYEPLASIAKLPSTLQVGLLSTKPPIPVQTFTVMAHSPTHIRLAYCNLYCLDIHLQSDGQVSIRDGAFSVFDKSKVIEEFGPTQGLKAFLSKYVDEAALSRRRSQSEDDHPPSPIMEHTNEPSHFLGHSRSSGAAGASPAGQQRGDLAGLRFQTPLTPSGTSNPHTPASPHMGNITQTFNPSPSMLPHPSPVGPGSAFGIASSPLPNPLHAPSPAGMLPTPSPNPAGMGGGCHNIESSPFPPQSLASPAPNNWPGSPGMPRPSPARPGGPPSAAASHHSPHGGPSGSAGGGFGGSFVSRVLPQRSWAGAVPTILTHEAFDVLCTPSEMDETFSAGSMMAPLERFLGCISMRRSLQRIIQDSQDCPSALPITEPGVIAFRCESLHGRVTVNPMHMQSLILKLSPSGPEYREQWALEELQVLERFFEVRVMAIPFKPMAIHAFCRLLNASHHILRDLVQLMKLELMPNAFGQQTFKWSVQFCLTVPPSAPSIVPVGASSVLTARNKMLFFLYIRRLGMLPEAEGASLVLPLVYDSINNVTQLAERRDPAAGNMGGLGPVTNTASVMLKRFGECSHMMGLQPGECSIYLAVRYLLANLTLPNEPPAMAVGAGNPVELQQQQQQQQQQPNQMVPMGLGSGPGMANMGPGTPINPMQMQAGPMSMGGGLPQQVQTQGQVSMPIHSPYGQAPMSANPMTPVMGMPINNTIGPAMGQGGPGNMQMQ</sequence>
<feature type="domain" description="Mediator of RNA polymerase II transcription subunit 14 RM5" evidence="17">
    <location>
        <begin position="638"/>
        <end position="726"/>
    </location>
</feature>
<dbReference type="OMA" id="KQPAYFI"/>
<feature type="compositionally biased region" description="Polar residues" evidence="11">
    <location>
        <begin position="1014"/>
        <end position="1023"/>
    </location>
</feature>
<dbReference type="FunCoup" id="E9HP66">
    <property type="interactions" value="1987"/>
</dbReference>
<evidence type="ECO:0000256" key="7">
    <source>
        <dbReference type="ARBA" id="ARBA00023163"/>
    </source>
</evidence>
<dbReference type="GO" id="GO:0016592">
    <property type="term" value="C:mediator complex"/>
    <property type="evidence" value="ECO:0000318"/>
    <property type="project" value="GO_Central"/>
</dbReference>
<dbReference type="InterPro" id="IPR013947">
    <property type="entry name" value="Mediator_Med14"/>
</dbReference>
<feature type="compositionally biased region" description="Basic and acidic residues" evidence="11">
    <location>
        <begin position="940"/>
        <end position="951"/>
    </location>
</feature>
<keyword evidence="6 10" id="KW-0010">Activator</keyword>
<evidence type="ECO:0000259" key="12">
    <source>
        <dbReference type="Pfam" id="PF08638"/>
    </source>
</evidence>
<evidence type="ECO:0000256" key="9">
    <source>
        <dbReference type="ARBA" id="ARBA00032007"/>
    </source>
</evidence>
<dbReference type="Pfam" id="PF25065">
    <property type="entry name" value="RM3_Med14"/>
    <property type="match status" value="1"/>
</dbReference>
<dbReference type="Pfam" id="PF22984">
    <property type="entry name" value="RM6_Med14"/>
    <property type="match status" value="1"/>
</dbReference>
<evidence type="ECO:0000256" key="2">
    <source>
        <dbReference type="ARBA" id="ARBA00007813"/>
    </source>
</evidence>
<organism evidence="19 20">
    <name type="scientific">Daphnia pulex</name>
    <name type="common">Water flea</name>
    <dbReference type="NCBI Taxonomy" id="6669"/>
    <lineage>
        <taxon>Eukaryota</taxon>
        <taxon>Metazoa</taxon>
        <taxon>Ecdysozoa</taxon>
        <taxon>Arthropoda</taxon>
        <taxon>Crustacea</taxon>
        <taxon>Branchiopoda</taxon>
        <taxon>Diplostraca</taxon>
        <taxon>Cladocera</taxon>
        <taxon>Anomopoda</taxon>
        <taxon>Daphniidae</taxon>
        <taxon>Daphnia</taxon>
    </lineage>
</organism>
<keyword evidence="5 10" id="KW-0805">Transcription regulation</keyword>